<dbReference type="AlphaFoldDB" id="A0A7S3E7S5"/>
<reference evidence="1" key="1">
    <citation type="submission" date="2021-01" db="EMBL/GenBank/DDBJ databases">
        <authorList>
            <person name="Corre E."/>
            <person name="Pelletier E."/>
            <person name="Niang G."/>
            <person name="Scheremetjew M."/>
            <person name="Finn R."/>
            <person name="Kale V."/>
            <person name="Holt S."/>
            <person name="Cochrane G."/>
            <person name="Meng A."/>
            <person name="Brown T."/>
            <person name="Cohen L."/>
        </authorList>
    </citation>
    <scope>NUCLEOTIDE SEQUENCE</scope>
    <source>
        <strain evidence="1">CCMP 769</strain>
    </source>
</reference>
<name>A0A7S3E7S5_9RHOD</name>
<organism evidence="1">
    <name type="scientific">Rhodosorus marinus</name>
    <dbReference type="NCBI Taxonomy" id="101924"/>
    <lineage>
        <taxon>Eukaryota</taxon>
        <taxon>Rhodophyta</taxon>
        <taxon>Stylonematophyceae</taxon>
        <taxon>Stylonematales</taxon>
        <taxon>Stylonemataceae</taxon>
        <taxon>Rhodosorus</taxon>
    </lineage>
</organism>
<accession>A0A7S3E7S5</accession>
<dbReference type="EMBL" id="HBHW01002627">
    <property type="protein sequence ID" value="CAE0034120.1"/>
    <property type="molecule type" value="Transcribed_RNA"/>
</dbReference>
<evidence type="ECO:0000313" key="1">
    <source>
        <dbReference type="EMBL" id="CAE0034120.1"/>
    </source>
</evidence>
<sequence>MNSSTSPSTNRSLDVSFAVTYNHLYFPRRQGPNAESASSKEPEMRPTLIHVDASKSVCFQVNFEKELSLTERTDVFQSQKLPSARFGYLLRWKTATNVYAKIRL</sequence>
<proteinExistence type="predicted"/>
<gene>
    <name evidence="1" type="ORF">RMAR00112_LOCUS2064</name>
</gene>
<protein>
    <submittedName>
        <fullName evidence="1">Uncharacterized protein</fullName>
    </submittedName>
</protein>